<sequence>MKKSILVLIFLLFSGIAFSQTTVTLQDQCNCEVLKGTDVSSAGSVTPAGADLGDIYVNTTTGTIYFWDGDSWELTSNDDQQLTGFTFDDATNILSLSLEDGGSVNVDLSSLKDVLTDSNTTVTSFDIDGTNTNLVITDSDANSYAVALADLAALIDTNTDSQDLTGATLNGSNQLQIDIQNGASTTADLSSLDDSAGVTANASDIATNTSDIAANTGNISTNTTNISTNASDIATNTADIATNTTDIATNASDIGTNATNIATNTSDIAANTADIATNTADIATNTSDIGTNATNIATNTTNISTNATDIAANTADIATNTADIATNTSDIATNASNITTNATNISTNATDISNHITADGDLSSTNEIQNLGEVLTDGNDGGGLAITNIADPTAAQDAATKAYVDSVSDDDITGASLDAPSNVLTISEGTTDVTVDLSDLDDSAGVAANASDIATNTSNIATNTGNISTNTTNIATNASDIATNASDIGTNATNIAANTSDIAANTADIATNTADIATNTTNISTNATNISTNATDIANHVAADGDLSSTNEIQNLGEVLTDGNDGGGLAITNIADPTAAQDAATKAYVDSVSDDDITGASLDAPSNVLTISEGTTDVTVDLSDLDDSAGVAANASDIATNATDIANHVAADGDLSSTNEIQNLGEVLTDGNDGGGLAITNIADPTAAQDAATKA</sequence>
<organism evidence="2 3">
    <name type="scientific">[Muricauda] lutisoli</name>
    <dbReference type="NCBI Taxonomy" id="2816035"/>
    <lineage>
        <taxon>Bacteria</taxon>
        <taxon>Pseudomonadati</taxon>
        <taxon>Bacteroidota</taxon>
        <taxon>Flavobacteriia</taxon>
        <taxon>Flavobacteriales</taxon>
        <taxon>Flavobacteriaceae</taxon>
        <taxon>Allomuricauda</taxon>
    </lineage>
</organism>
<feature type="chain" id="PRO_5047015197" evidence="1">
    <location>
        <begin position="20"/>
        <end position="695"/>
    </location>
</feature>
<keyword evidence="1" id="KW-0732">Signal</keyword>
<gene>
    <name evidence="2" type="ORF">J0X13_14290</name>
</gene>
<accession>A0ABS3EZN1</accession>
<dbReference type="RefSeq" id="WP_207072044.1">
    <property type="nucleotide sequence ID" value="NZ_JAFLND010000003.1"/>
</dbReference>
<name>A0ABS3EZN1_9FLAO</name>
<feature type="signal peptide" evidence="1">
    <location>
        <begin position="1"/>
        <end position="19"/>
    </location>
</feature>
<dbReference type="EMBL" id="JAFLND010000003">
    <property type="protein sequence ID" value="MBO0331725.1"/>
    <property type="molecule type" value="Genomic_DNA"/>
</dbReference>
<evidence type="ECO:0000313" key="2">
    <source>
        <dbReference type="EMBL" id="MBO0331725.1"/>
    </source>
</evidence>
<proteinExistence type="predicted"/>
<keyword evidence="3" id="KW-1185">Reference proteome</keyword>
<comment type="caution">
    <text evidence="2">The sequence shown here is derived from an EMBL/GenBank/DDBJ whole genome shotgun (WGS) entry which is preliminary data.</text>
</comment>
<dbReference type="PANTHER" id="PTHR36975">
    <property type="match status" value="1"/>
</dbReference>
<reference evidence="2 3" key="1">
    <citation type="submission" date="2021-03" db="EMBL/GenBank/DDBJ databases">
        <title>Muricauda sp. CAU 1631 isolated from Incheon.</title>
        <authorList>
            <person name="Kim W."/>
        </authorList>
    </citation>
    <scope>NUCLEOTIDE SEQUENCE [LARGE SCALE GENOMIC DNA]</scope>
    <source>
        <strain evidence="2 3">CAU 1631</strain>
    </source>
</reference>
<evidence type="ECO:0000313" key="3">
    <source>
        <dbReference type="Proteomes" id="UP000664163"/>
    </source>
</evidence>
<feature type="non-terminal residue" evidence="2">
    <location>
        <position position="695"/>
    </location>
</feature>
<dbReference type="InterPro" id="IPR053108">
    <property type="entry name" value="Chlamydial_TARP"/>
</dbReference>
<protein>
    <submittedName>
        <fullName evidence="2">S-layer family protein</fullName>
    </submittedName>
</protein>
<dbReference type="Proteomes" id="UP000664163">
    <property type="component" value="Unassembled WGS sequence"/>
</dbReference>
<evidence type="ECO:0000256" key="1">
    <source>
        <dbReference type="SAM" id="SignalP"/>
    </source>
</evidence>
<dbReference type="PANTHER" id="PTHR36975:SF6">
    <property type="entry name" value="HISTIDINE-RICH GLYCOPROTEIN-LIKE"/>
    <property type="match status" value="1"/>
</dbReference>
<dbReference type="Gene3D" id="1.20.5.340">
    <property type="match status" value="2"/>
</dbReference>